<feature type="signal peptide" evidence="1">
    <location>
        <begin position="1"/>
        <end position="23"/>
    </location>
</feature>
<dbReference type="InterPro" id="IPR048661">
    <property type="entry name" value="CPL1-like"/>
</dbReference>
<gene>
    <name evidence="3" type="ORF">V865_002831</name>
</gene>
<proteinExistence type="predicted"/>
<accession>A0AAX4KEB7</accession>
<feature type="domain" description="Protein CPL1-like" evidence="2">
    <location>
        <begin position="229"/>
        <end position="288"/>
    </location>
</feature>
<dbReference type="Proteomes" id="UP001358614">
    <property type="component" value="Chromosome 1"/>
</dbReference>
<evidence type="ECO:0000313" key="3">
    <source>
        <dbReference type="EMBL" id="WWD04760.1"/>
    </source>
</evidence>
<keyword evidence="1" id="KW-0732">Signal</keyword>
<dbReference type="AlphaFoldDB" id="A0AAX4KEB7"/>
<dbReference type="PANTHER" id="PTHR35192">
    <property type="entry name" value="PROTEIN, PUTATIVE-RELATED"/>
    <property type="match status" value="1"/>
</dbReference>
<dbReference type="GeneID" id="91101635"/>
<evidence type="ECO:0000313" key="4">
    <source>
        <dbReference type="Proteomes" id="UP001358614"/>
    </source>
</evidence>
<feature type="chain" id="PRO_5043881457" description="Protein CPL1-like domain-containing protein" evidence="1">
    <location>
        <begin position="24"/>
        <end position="294"/>
    </location>
</feature>
<protein>
    <recommendedName>
        <fullName evidence="2">Protein CPL1-like domain-containing protein</fullName>
    </recommendedName>
</protein>
<dbReference type="PANTHER" id="PTHR35192:SF2">
    <property type="entry name" value="APPLE DOMAIN-CONTAINING PROTEIN"/>
    <property type="match status" value="1"/>
</dbReference>
<reference evidence="3 4" key="1">
    <citation type="submission" date="2024-01" db="EMBL/GenBank/DDBJ databases">
        <title>Comparative genomics of Cryptococcus and Kwoniella reveals pathogenesis evolution and contrasting modes of karyotype evolution via chromosome fusion or intercentromeric recombination.</title>
        <authorList>
            <person name="Coelho M.A."/>
            <person name="David-Palma M."/>
            <person name="Shea T."/>
            <person name="Bowers K."/>
            <person name="McGinley-Smith S."/>
            <person name="Mohammad A.W."/>
            <person name="Gnirke A."/>
            <person name="Yurkov A.M."/>
            <person name="Nowrousian M."/>
            <person name="Sun S."/>
            <person name="Cuomo C.A."/>
            <person name="Heitman J."/>
        </authorList>
    </citation>
    <scope>NUCLEOTIDE SEQUENCE [LARGE SCALE GENOMIC DNA]</scope>
    <source>
        <strain evidence="3 4">PYCC6329</strain>
    </source>
</reference>
<dbReference type="EMBL" id="CP144089">
    <property type="protein sequence ID" value="WWD04760.1"/>
    <property type="molecule type" value="Genomic_DNA"/>
</dbReference>
<evidence type="ECO:0000259" key="2">
    <source>
        <dbReference type="Pfam" id="PF21671"/>
    </source>
</evidence>
<evidence type="ECO:0000256" key="1">
    <source>
        <dbReference type="SAM" id="SignalP"/>
    </source>
</evidence>
<name>A0AAX4KEB7_9TREE</name>
<dbReference type="KEGG" id="ker:91101635"/>
<keyword evidence="4" id="KW-1185">Reference proteome</keyword>
<dbReference type="RefSeq" id="XP_066082727.1">
    <property type="nucleotide sequence ID" value="XM_066226630.1"/>
</dbReference>
<organism evidence="3 4">
    <name type="scientific">Kwoniella europaea PYCC6329</name>
    <dbReference type="NCBI Taxonomy" id="1423913"/>
    <lineage>
        <taxon>Eukaryota</taxon>
        <taxon>Fungi</taxon>
        <taxon>Dikarya</taxon>
        <taxon>Basidiomycota</taxon>
        <taxon>Agaricomycotina</taxon>
        <taxon>Tremellomycetes</taxon>
        <taxon>Tremellales</taxon>
        <taxon>Cryptococcaceae</taxon>
        <taxon>Kwoniella</taxon>
    </lineage>
</organism>
<dbReference type="InterPro" id="IPR038955">
    <property type="entry name" value="PriA/CPL1_fungi"/>
</dbReference>
<sequence length="294" mass="30894">MFAPYLAPVGVLTFLTLSQNVIADGLFVGCYKNGAFTAQINPAAADSLSCSTVCGNGGYAYSAFESDTAICSCSANFPAGYYLTSGTEEACTVSSSTHVRVTKTSFDYVACLDSAAFESDGYEDTQVSNPKDCLAACASAAFATFRGTLSATYTCHCAQEGLQSTGNSGTCAANEYFVFDHSPEAQASSLARRRSRETREYKAQQQQRRTEYCPYGLTACNVGGYSGNYECLDIHSELESCGGCMYGQYGNATAVVGQDCTNIGATLGASSCVNGQCVALACKRGLKLVDGKCQ</sequence>
<dbReference type="Pfam" id="PF21671">
    <property type="entry name" value="CPL1-like"/>
    <property type="match status" value="1"/>
</dbReference>